<dbReference type="GO" id="GO:0016787">
    <property type="term" value="F:hydrolase activity"/>
    <property type="evidence" value="ECO:0007669"/>
    <property type="project" value="UniProtKB-KW"/>
</dbReference>
<dbReference type="Gene3D" id="3.40.50.1820">
    <property type="entry name" value="alpha/beta hydrolase"/>
    <property type="match status" value="1"/>
</dbReference>
<sequence>MLAACAAGALDPEERLRRAEEIAAGSHLTRGTFETGTFRLTGFVKPGKGDVLSVYIEGDGFAWVTRHRPSRDPTPVDPVALRLAVADGGNVAYIARPCQYSRVVSPECDARYWTSERFAPAVIDALNVALNQVKLQSGANALVLVGYSGGGAVAALLAAQRSDVVHLITVAGNLDHAVWSRLHGLSPLEGSLNPPDFWPGLEGIPQTHFVGALDQTVPITVYRAYRSRFREEADIQVRIVDAADHRCCWAREWPHLLETISNRGVW</sequence>
<organism evidence="1 2">
    <name type="scientific">Parazoarcus communis</name>
    <dbReference type="NCBI Taxonomy" id="41977"/>
    <lineage>
        <taxon>Bacteria</taxon>
        <taxon>Pseudomonadati</taxon>
        <taxon>Pseudomonadota</taxon>
        <taxon>Betaproteobacteria</taxon>
        <taxon>Rhodocyclales</taxon>
        <taxon>Zoogloeaceae</taxon>
        <taxon>Parazoarcus</taxon>
    </lineage>
</organism>
<protein>
    <submittedName>
        <fullName evidence="1">Alpha/beta hydrolase</fullName>
    </submittedName>
</protein>
<keyword evidence="1" id="KW-0378">Hydrolase</keyword>
<dbReference type="KEGG" id="acom:CEW83_12865"/>
<keyword evidence="2" id="KW-1185">Reference proteome</keyword>
<dbReference type="EMBL" id="CP022187">
    <property type="protein sequence ID" value="AWI75999.1"/>
    <property type="molecule type" value="Genomic_DNA"/>
</dbReference>
<dbReference type="InterPro" id="IPR029058">
    <property type="entry name" value="AB_hydrolase_fold"/>
</dbReference>
<dbReference type="SUPFAM" id="SSF53474">
    <property type="entry name" value="alpha/beta-Hydrolases"/>
    <property type="match status" value="1"/>
</dbReference>
<evidence type="ECO:0000313" key="2">
    <source>
        <dbReference type="Proteomes" id="UP000244930"/>
    </source>
</evidence>
<evidence type="ECO:0000313" key="1">
    <source>
        <dbReference type="EMBL" id="AWI75999.1"/>
    </source>
</evidence>
<reference evidence="1 2" key="1">
    <citation type="submission" date="2017-06" db="EMBL/GenBank/DDBJ databases">
        <title>Azoarcus.</title>
        <authorList>
            <person name="Woo J.-H."/>
            <person name="Kim H.-S."/>
        </authorList>
    </citation>
    <scope>NUCLEOTIDE SEQUENCE [LARGE SCALE GENOMIC DNA]</scope>
    <source>
        <strain evidence="1 2">TSPY31</strain>
    </source>
</reference>
<dbReference type="Proteomes" id="UP000244930">
    <property type="component" value="Chromosome"/>
</dbReference>
<gene>
    <name evidence="1" type="ORF">CEW83_12865</name>
</gene>
<dbReference type="AlphaFoldDB" id="A0A2U8GQM5"/>
<proteinExistence type="predicted"/>
<accession>A0A2U8GQM5</accession>
<name>A0A2U8GQM5_9RHOO</name>